<protein>
    <submittedName>
        <fullName evidence="1">Uncharacterized protein</fullName>
    </submittedName>
</protein>
<sequence>MSTPHRGLLSYTGSNRNICVTHLTSVCEEEVAVFKQSVDVAQCRTTSAAEGPETEASPRRDRVQAEGDSDCDRAQTFSASDLPLSPSSQSKEQEAPSNEPVCGWEVQPWASRPQHLQEGRGLPRPELSQTGWTWPHGVEPALPPGAPLPPQLEGGVTLGRTLRSRDKEPREEGPQLPVQLSQGRPHGLFRLASAGLQLQEKARATPQLVPTQGSGMQEPAVTGPTAKARATTSRFTAAGA</sequence>
<organism evidence="1 2">
    <name type="scientific">Rangifer tarandus platyrhynchus</name>
    <name type="common">Svalbard reindeer</name>
    <dbReference type="NCBI Taxonomy" id="3082113"/>
    <lineage>
        <taxon>Eukaryota</taxon>
        <taxon>Metazoa</taxon>
        <taxon>Chordata</taxon>
        <taxon>Craniata</taxon>
        <taxon>Vertebrata</taxon>
        <taxon>Euteleostomi</taxon>
        <taxon>Mammalia</taxon>
        <taxon>Eutheria</taxon>
        <taxon>Laurasiatheria</taxon>
        <taxon>Artiodactyla</taxon>
        <taxon>Ruminantia</taxon>
        <taxon>Pecora</taxon>
        <taxon>Cervidae</taxon>
        <taxon>Odocoileinae</taxon>
        <taxon>Rangifer</taxon>
    </lineage>
</organism>
<evidence type="ECO:0000313" key="2">
    <source>
        <dbReference type="Proteomes" id="UP001162501"/>
    </source>
</evidence>
<dbReference type="Proteomes" id="UP001162501">
    <property type="component" value="Chromosome 11"/>
</dbReference>
<proteinExistence type="predicted"/>
<name>A0ACB0DWP0_RANTA</name>
<reference evidence="1" key="1">
    <citation type="submission" date="2023-05" db="EMBL/GenBank/DDBJ databases">
        <authorList>
            <consortium name="ELIXIR-Norway"/>
        </authorList>
    </citation>
    <scope>NUCLEOTIDE SEQUENCE</scope>
</reference>
<evidence type="ECO:0000313" key="1">
    <source>
        <dbReference type="EMBL" id="CAI9692667.1"/>
    </source>
</evidence>
<dbReference type="EMBL" id="OX596095">
    <property type="protein sequence ID" value="CAI9692667.1"/>
    <property type="molecule type" value="Genomic_DNA"/>
</dbReference>
<gene>
    <name evidence="1" type="ORF">MRATA1EN3_LOCUS3880</name>
</gene>
<accession>A0ACB0DWP0</accession>